<keyword evidence="6 11" id="KW-0547">Nucleotide-binding</keyword>
<dbReference type="PANTHER" id="PTHR43707">
    <property type="entry name" value="HISTIDYL-TRNA SYNTHETASE"/>
    <property type="match status" value="1"/>
</dbReference>
<dbReference type="InterPro" id="IPR033656">
    <property type="entry name" value="HisRS_anticodon"/>
</dbReference>
<feature type="binding site" evidence="12">
    <location>
        <begin position="261"/>
        <end position="262"/>
    </location>
    <ligand>
        <name>L-histidine</name>
        <dbReference type="ChEBI" id="CHEBI:57595"/>
    </ligand>
</feature>
<reference evidence="14" key="2">
    <citation type="submission" date="2020-09" db="EMBL/GenBank/DDBJ databases">
        <authorList>
            <person name="Sun Q."/>
            <person name="Ohkuma M."/>
        </authorList>
    </citation>
    <scope>NUCLEOTIDE SEQUENCE</scope>
    <source>
        <strain evidence="14">JCM 14719</strain>
    </source>
</reference>
<dbReference type="PANTHER" id="PTHR43707:SF1">
    <property type="entry name" value="HISTIDINE--TRNA LIGASE, MITOCHONDRIAL-RELATED"/>
    <property type="match status" value="1"/>
</dbReference>
<feature type="binding site" evidence="12">
    <location>
        <position position="112"/>
    </location>
    <ligand>
        <name>L-histidine</name>
        <dbReference type="ChEBI" id="CHEBI:57595"/>
    </ligand>
</feature>
<feature type="binding site" evidence="12">
    <location>
        <position position="126"/>
    </location>
    <ligand>
        <name>L-histidine</name>
        <dbReference type="ChEBI" id="CHEBI:57595"/>
    </ligand>
</feature>
<reference evidence="14" key="1">
    <citation type="journal article" date="2014" name="Int. J. Syst. Evol. Microbiol.">
        <title>Complete genome sequence of Corynebacterium casei LMG S-19264T (=DSM 44701T), isolated from a smear-ripened cheese.</title>
        <authorList>
            <consortium name="US DOE Joint Genome Institute (JGI-PGF)"/>
            <person name="Walter F."/>
            <person name="Albersmeier A."/>
            <person name="Kalinowski J."/>
            <person name="Ruckert C."/>
        </authorList>
    </citation>
    <scope>NUCLEOTIDE SEQUENCE</scope>
    <source>
        <strain evidence="14">JCM 14719</strain>
    </source>
</reference>
<dbReference type="GO" id="GO:0006427">
    <property type="term" value="P:histidyl-tRNA aminoacylation"/>
    <property type="evidence" value="ECO:0007669"/>
    <property type="project" value="UniProtKB-UniRule"/>
</dbReference>
<gene>
    <name evidence="11 14" type="primary">hisS</name>
    <name evidence="14" type="ORF">GCM10007043_19840</name>
</gene>
<dbReference type="Gene3D" id="3.30.930.10">
    <property type="entry name" value="Bira Bifunctional Protein, Domain 2"/>
    <property type="match status" value="1"/>
</dbReference>
<evidence type="ECO:0000256" key="12">
    <source>
        <dbReference type="PIRSR" id="PIRSR001549-1"/>
    </source>
</evidence>
<feature type="binding site" evidence="12">
    <location>
        <position position="257"/>
    </location>
    <ligand>
        <name>L-histidine</name>
        <dbReference type="ChEBI" id="CHEBI:57595"/>
    </ligand>
</feature>
<dbReference type="PROSITE" id="PS50862">
    <property type="entry name" value="AA_TRNA_LIGASE_II"/>
    <property type="match status" value="1"/>
</dbReference>
<evidence type="ECO:0000256" key="7">
    <source>
        <dbReference type="ARBA" id="ARBA00022840"/>
    </source>
</evidence>
<dbReference type="InterPro" id="IPR006195">
    <property type="entry name" value="aa-tRNA-synth_II"/>
</dbReference>
<dbReference type="InterPro" id="IPR041715">
    <property type="entry name" value="HisRS-like_core"/>
</dbReference>
<evidence type="ECO:0000256" key="6">
    <source>
        <dbReference type="ARBA" id="ARBA00022741"/>
    </source>
</evidence>
<keyword evidence="4 11" id="KW-0963">Cytoplasm</keyword>
<dbReference type="InterPro" id="IPR045864">
    <property type="entry name" value="aa-tRNA-synth_II/BPL/LPL"/>
</dbReference>
<name>A0A8J3BIC7_9BACI</name>
<comment type="caution">
    <text evidence="14">The sequence shown here is derived from an EMBL/GenBank/DDBJ whole genome shotgun (WGS) entry which is preliminary data.</text>
</comment>
<evidence type="ECO:0000256" key="3">
    <source>
        <dbReference type="ARBA" id="ARBA00011738"/>
    </source>
</evidence>
<keyword evidence="8 11" id="KW-0648">Protein biosynthesis</keyword>
<dbReference type="EMBL" id="BMOF01000049">
    <property type="protein sequence ID" value="GGK05850.1"/>
    <property type="molecule type" value="Genomic_DNA"/>
</dbReference>
<dbReference type="Gene3D" id="3.40.50.800">
    <property type="entry name" value="Anticodon-binding domain"/>
    <property type="match status" value="1"/>
</dbReference>
<comment type="subcellular location">
    <subcellularLocation>
        <location evidence="1 11">Cytoplasm</location>
    </subcellularLocation>
</comment>
<dbReference type="Proteomes" id="UP000637720">
    <property type="component" value="Unassembled WGS sequence"/>
</dbReference>
<organism evidence="14 15">
    <name type="scientific">Calditerricola satsumensis</name>
    <dbReference type="NCBI Taxonomy" id="373054"/>
    <lineage>
        <taxon>Bacteria</taxon>
        <taxon>Bacillati</taxon>
        <taxon>Bacillota</taxon>
        <taxon>Bacilli</taxon>
        <taxon>Bacillales</taxon>
        <taxon>Bacillaceae</taxon>
        <taxon>Calditerricola</taxon>
    </lineage>
</organism>
<comment type="catalytic activity">
    <reaction evidence="10 11">
        <text>tRNA(His) + L-histidine + ATP = L-histidyl-tRNA(His) + AMP + diphosphate + H(+)</text>
        <dbReference type="Rhea" id="RHEA:17313"/>
        <dbReference type="Rhea" id="RHEA-COMP:9665"/>
        <dbReference type="Rhea" id="RHEA-COMP:9689"/>
        <dbReference type="ChEBI" id="CHEBI:15378"/>
        <dbReference type="ChEBI" id="CHEBI:30616"/>
        <dbReference type="ChEBI" id="CHEBI:33019"/>
        <dbReference type="ChEBI" id="CHEBI:57595"/>
        <dbReference type="ChEBI" id="CHEBI:78442"/>
        <dbReference type="ChEBI" id="CHEBI:78527"/>
        <dbReference type="ChEBI" id="CHEBI:456215"/>
        <dbReference type="EC" id="6.1.1.21"/>
    </reaction>
</comment>
<evidence type="ECO:0000256" key="9">
    <source>
        <dbReference type="ARBA" id="ARBA00023146"/>
    </source>
</evidence>
<keyword evidence="15" id="KW-1185">Reference proteome</keyword>
<feature type="domain" description="Aminoacyl-transfer RNA synthetases class-II family profile" evidence="13">
    <location>
        <begin position="23"/>
        <end position="323"/>
    </location>
</feature>
<dbReference type="Pfam" id="PF13393">
    <property type="entry name" value="tRNA-synt_His"/>
    <property type="match status" value="2"/>
</dbReference>
<dbReference type="SUPFAM" id="SSF52954">
    <property type="entry name" value="Class II aaRS ABD-related"/>
    <property type="match status" value="1"/>
</dbReference>
<evidence type="ECO:0000256" key="2">
    <source>
        <dbReference type="ARBA" id="ARBA00008226"/>
    </source>
</evidence>
<dbReference type="CDD" id="cd00859">
    <property type="entry name" value="HisRS_anticodon"/>
    <property type="match status" value="1"/>
</dbReference>
<sequence length="425" mass="47385">MAIQKPRGTEDILPGQAEAWQYVERKAREWFARYRYREIRTPLFEHTELFQRGVGETTDIVEKEMYTFADRKGRSLTLRPEGTAGVVRAFVEHKLYAEPDVVKLYYLGPMFRYERPQAGRQRQFHQIGVEAFGSADPRLDAEVMELAWRIFTDLGVQHLRLDVNSVGCPMCRPRHRQALVEHLAGVKDELCPDCQSRLVRNPLRVLDCKQERCQELTQDAPTVLDHLCDACRAHFDAVRKALEALGVPYAVNPRLVRGLDYYTQTAFEFVVEGEGHLAGTICGGGRYNGLVAELGGPDVPGIGFAFGVERLLYVLAAQGTRLPADAGLDCFVIALGEAAKGEALVLAQRLRAAGLSADVDYLDRKLKAQFKVADRYGARFAAILGDDELARGVVQLKNLATGEQEAVPLADVAEAVRQRLNRSEG</sequence>
<accession>A0A8J3BIC7</accession>
<keyword evidence="7 11" id="KW-0067">ATP-binding</keyword>
<keyword evidence="9 11" id="KW-0030">Aminoacyl-tRNA synthetase</keyword>
<evidence type="ECO:0000256" key="10">
    <source>
        <dbReference type="ARBA" id="ARBA00047639"/>
    </source>
</evidence>
<dbReference type="EC" id="6.1.1.21" evidence="11"/>
<dbReference type="SUPFAM" id="SSF55681">
    <property type="entry name" value="Class II aaRS and biotin synthetases"/>
    <property type="match status" value="1"/>
</dbReference>
<dbReference type="HAMAP" id="MF_00127">
    <property type="entry name" value="His_tRNA_synth"/>
    <property type="match status" value="1"/>
</dbReference>
<dbReference type="InterPro" id="IPR004516">
    <property type="entry name" value="HisRS/HisZ"/>
</dbReference>
<dbReference type="PIRSF" id="PIRSF001549">
    <property type="entry name" value="His-tRNA_synth"/>
    <property type="match status" value="1"/>
</dbReference>
<dbReference type="AlphaFoldDB" id="A0A8J3BIC7"/>
<comment type="similarity">
    <text evidence="2 11">Belongs to the class-II aminoacyl-tRNA synthetase family.</text>
</comment>
<feature type="binding site" evidence="12">
    <location>
        <begin position="81"/>
        <end position="83"/>
    </location>
    <ligand>
        <name>L-histidine</name>
        <dbReference type="ChEBI" id="CHEBI:57595"/>
    </ligand>
</feature>
<dbReference type="InterPro" id="IPR015807">
    <property type="entry name" value="His-tRNA-ligase"/>
</dbReference>
<evidence type="ECO:0000256" key="5">
    <source>
        <dbReference type="ARBA" id="ARBA00022598"/>
    </source>
</evidence>
<protein>
    <recommendedName>
        <fullName evidence="11">Histidine--tRNA ligase</fullName>
        <ecNumber evidence="11">6.1.1.21</ecNumber>
    </recommendedName>
    <alternativeName>
        <fullName evidence="11">Histidyl-tRNA synthetase</fullName>
        <shortName evidence="11">HisRS</shortName>
    </alternativeName>
</protein>
<keyword evidence="5 11" id="KW-0436">Ligase</keyword>
<dbReference type="RefSeq" id="WP_188817883.1">
    <property type="nucleotide sequence ID" value="NZ_BMOF01000049.1"/>
</dbReference>
<dbReference type="InterPro" id="IPR036621">
    <property type="entry name" value="Anticodon-bd_dom_sf"/>
</dbReference>
<dbReference type="CDD" id="cd00773">
    <property type="entry name" value="HisRS-like_core"/>
    <property type="match status" value="1"/>
</dbReference>
<comment type="subunit">
    <text evidence="3 11">Homodimer.</text>
</comment>
<dbReference type="FunFam" id="3.30.930.10:FF:000005">
    <property type="entry name" value="Histidine--tRNA ligase"/>
    <property type="match status" value="1"/>
</dbReference>
<dbReference type="GO" id="GO:0016740">
    <property type="term" value="F:transferase activity"/>
    <property type="evidence" value="ECO:0007669"/>
    <property type="project" value="UniProtKB-ARBA"/>
</dbReference>
<dbReference type="NCBIfam" id="TIGR00442">
    <property type="entry name" value="hisS"/>
    <property type="match status" value="1"/>
</dbReference>
<evidence type="ECO:0000313" key="15">
    <source>
        <dbReference type="Proteomes" id="UP000637720"/>
    </source>
</evidence>
<dbReference type="GO" id="GO:0140096">
    <property type="term" value="F:catalytic activity, acting on a protein"/>
    <property type="evidence" value="ECO:0007669"/>
    <property type="project" value="UniProtKB-ARBA"/>
</dbReference>
<dbReference type="InterPro" id="IPR004154">
    <property type="entry name" value="Anticodon-bd"/>
</dbReference>
<evidence type="ECO:0000259" key="13">
    <source>
        <dbReference type="PROSITE" id="PS50862"/>
    </source>
</evidence>
<evidence type="ECO:0000313" key="14">
    <source>
        <dbReference type="EMBL" id="GGK05850.1"/>
    </source>
</evidence>
<dbReference type="GO" id="GO:0005524">
    <property type="term" value="F:ATP binding"/>
    <property type="evidence" value="ECO:0007669"/>
    <property type="project" value="UniProtKB-UniRule"/>
</dbReference>
<evidence type="ECO:0000256" key="4">
    <source>
        <dbReference type="ARBA" id="ARBA00022490"/>
    </source>
</evidence>
<proteinExistence type="inferred from homology"/>
<feature type="binding site" evidence="12">
    <location>
        <position position="130"/>
    </location>
    <ligand>
        <name>L-histidine</name>
        <dbReference type="ChEBI" id="CHEBI:57595"/>
    </ligand>
</feature>
<evidence type="ECO:0000256" key="1">
    <source>
        <dbReference type="ARBA" id="ARBA00004496"/>
    </source>
</evidence>
<evidence type="ECO:0000256" key="11">
    <source>
        <dbReference type="HAMAP-Rule" id="MF_00127"/>
    </source>
</evidence>
<dbReference type="Pfam" id="PF03129">
    <property type="entry name" value="HGTP_anticodon"/>
    <property type="match status" value="1"/>
</dbReference>
<evidence type="ECO:0000256" key="8">
    <source>
        <dbReference type="ARBA" id="ARBA00022917"/>
    </source>
</evidence>
<dbReference type="GO" id="GO:0005737">
    <property type="term" value="C:cytoplasm"/>
    <property type="evidence" value="ECO:0007669"/>
    <property type="project" value="UniProtKB-SubCell"/>
</dbReference>
<dbReference type="GO" id="GO:0004821">
    <property type="term" value="F:histidine-tRNA ligase activity"/>
    <property type="evidence" value="ECO:0007669"/>
    <property type="project" value="UniProtKB-UniRule"/>
</dbReference>